<dbReference type="Proteomes" id="UP000266292">
    <property type="component" value="Chromosome"/>
</dbReference>
<feature type="signal peptide" evidence="2">
    <location>
        <begin position="1"/>
        <end position="27"/>
    </location>
</feature>
<dbReference type="STRING" id="709015.GCA_000472485_01321"/>
<gene>
    <name evidence="3" type="ORF">CA264_06585</name>
</gene>
<evidence type="ECO:0000313" key="3">
    <source>
        <dbReference type="EMBL" id="ARS35136.1"/>
    </source>
</evidence>
<feature type="compositionally biased region" description="Pro residues" evidence="1">
    <location>
        <begin position="40"/>
        <end position="53"/>
    </location>
</feature>
<protein>
    <recommendedName>
        <fullName evidence="5">Outer membrane protein beta-barrel domain-containing protein</fullName>
    </recommendedName>
</protein>
<feature type="region of interest" description="Disordered" evidence="1">
    <location>
        <begin position="30"/>
        <end position="67"/>
    </location>
</feature>
<evidence type="ECO:0008006" key="5">
    <source>
        <dbReference type="Google" id="ProtNLM"/>
    </source>
</evidence>
<reference evidence="4" key="1">
    <citation type="submission" date="2017-05" db="EMBL/GenBank/DDBJ databases">
        <authorList>
            <person name="Ray J."/>
            <person name="Price M."/>
            <person name="Deutschbauer A."/>
        </authorList>
    </citation>
    <scope>NUCLEOTIDE SEQUENCE [LARGE SCALE GENOMIC DNA]</scope>
    <source>
        <strain evidence="4">DSM 19842</strain>
    </source>
</reference>
<keyword evidence="2" id="KW-0732">Signal</keyword>
<evidence type="ECO:0000313" key="4">
    <source>
        <dbReference type="Proteomes" id="UP000266292"/>
    </source>
</evidence>
<proteinExistence type="predicted"/>
<feature type="chain" id="PRO_5011006746" description="Outer membrane protein beta-barrel domain-containing protein" evidence="2">
    <location>
        <begin position="28"/>
        <end position="241"/>
    </location>
</feature>
<evidence type="ECO:0000256" key="2">
    <source>
        <dbReference type="SAM" id="SignalP"/>
    </source>
</evidence>
<dbReference type="OrthoDB" id="1098580at2"/>
<keyword evidence="4" id="KW-1185">Reference proteome</keyword>
<sequence length="241" mass="26580">MLNQPRTLTGIVLSLALTLFISTEAAAQVPDSTYKKPELPTGPPVPVEQPRPQPRQRVQEQPKPEPVVVEQQQPEVVQEEQVEVPLRFIDKLYIGGSFGLQFGSFTSISLLPTLSYAVTPKFYLGVGGVYHYESGSGFNLHHFGGRGFTQLEMFEVGGGAVLAHAEVEALSIEVPYFDATGRRRTDRSSLTMPMVGLGYRQRISDKGSFDLLVLYNGNDDPINPYSNPVIRAGFNIGLTRR</sequence>
<dbReference type="RefSeq" id="WP_025605674.1">
    <property type="nucleotide sequence ID" value="NZ_CP021235.1"/>
</dbReference>
<organism evidence="3 4">
    <name type="scientific">Pontibacter actiniarum</name>
    <dbReference type="NCBI Taxonomy" id="323450"/>
    <lineage>
        <taxon>Bacteria</taxon>
        <taxon>Pseudomonadati</taxon>
        <taxon>Bacteroidota</taxon>
        <taxon>Cytophagia</taxon>
        <taxon>Cytophagales</taxon>
        <taxon>Hymenobacteraceae</taxon>
        <taxon>Pontibacter</taxon>
    </lineage>
</organism>
<accession>A0A1X9YQI0</accession>
<name>A0A1X9YQI0_9BACT</name>
<dbReference type="KEGG" id="pact:CA264_06585"/>
<dbReference type="AlphaFoldDB" id="A0A1X9YQI0"/>
<dbReference type="EMBL" id="CP021235">
    <property type="protein sequence ID" value="ARS35136.1"/>
    <property type="molecule type" value="Genomic_DNA"/>
</dbReference>
<evidence type="ECO:0000256" key="1">
    <source>
        <dbReference type="SAM" id="MobiDB-lite"/>
    </source>
</evidence>